<evidence type="ECO:0000256" key="7">
    <source>
        <dbReference type="ARBA" id="ARBA00023125"/>
    </source>
</evidence>
<evidence type="ECO:0000313" key="16">
    <source>
        <dbReference type="Proteomes" id="UP000467841"/>
    </source>
</evidence>
<organism evidence="15 16">
    <name type="scientific">Microthlaspi erraticum</name>
    <dbReference type="NCBI Taxonomy" id="1685480"/>
    <lineage>
        <taxon>Eukaryota</taxon>
        <taxon>Viridiplantae</taxon>
        <taxon>Streptophyta</taxon>
        <taxon>Embryophyta</taxon>
        <taxon>Tracheophyta</taxon>
        <taxon>Spermatophyta</taxon>
        <taxon>Magnoliopsida</taxon>
        <taxon>eudicotyledons</taxon>
        <taxon>Gunneridae</taxon>
        <taxon>Pentapetalae</taxon>
        <taxon>rosids</taxon>
        <taxon>malvids</taxon>
        <taxon>Brassicales</taxon>
        <taxon>Brassicaceae</taxon>
        <taxon>Coluteocarpeae</taxon>
        <taxon>Microthlaspi</taxon>
    </lineage>
</organism>
<dbReference type="GO" id="GO:0006298">
    <property type="term" value="P:mismatch repair"/>
    <property type="evidence" value="ECO:0007669"/>
    <property type="project" value="InterPro"/>
</dbReference>
<evidence type="ECO:0000256" key="12">
    <source>
        <dbReference type="RuleBase" id="RU003756"/>
    </source>
</evidence>
<dbReference type="Gene3D" id="1.10.1420.10">
    <property type="match status" value="2"/>
</dbReference>
<accession>A0A6D2L3L9</accession>
<evidence type="ECO:0000256" key="3">
    <source>
        <dbReference type="ARBA" id="ARBA00022151"/>
    </source>
</evidence>
<dbReference type="GO" id="GO:0140664">
    <property type="term" value="F:ATP-dependent DNA damage sensor activity"/>
    <property type="evidence" value="ECO:0007669"/>
    <property type="project" value="InterPro"/>
</dbReference>
<evidence type="ECO:0000256" key="13">
    <source>
        <dbReference type="SAM" id="MobiDB-lite"/>
    </source>
</evidence>
<dbReference type="Gene3D" id="3.30.420.110">
    <property type="entry name" value="MutS, connector domain"/>
    <property type="match status" value="1"/>
</dbReference>
<comment type="caution">
    <text evidence="15">The sequence shown here is derived from an EMBL/GenBank/DDBJ whole genome shotgun (WGS) entry which is preliminary data.</text>
</comment>
<evidence type="ECO:0000256" key="2">
    <source>
        <dbReference type="ARBA" id="ARBA00007094"/>
    </source>
</evidence>
<feature type="region of interest" description="Disordered" evidence="13">
    <location>
        <begin position="1036"/>
        <end position="1058"/>
    </location>
</feature>
<name>A0A6D2L3L9_9BRAS</name>
<dbReference type="InterPro" id="IPR027417">
    <property type="entry name" value="P-loop_NTPase"/>
</dbReference>
<dbReference type="Pfam" id="PF05192">
    <property type="entry name" value="MutS_III"/>
    <property type="match status" value="1"/>
</dbReference>
<proteinExistence type="inferred from homology"/>
<evidence type="ECO:0000256" key="10">
    <source>
        <dbReference type="ARBA" id="ARBA00029792"/>
    </source>
</evidence>
<dbReference type="Pfam" id="PF01624">
    <property type="entry name" value="MutS_I"/>
    <property type="match status" value="1"/>
</dbReference>
<keyword evidence="6" id="KW-0067">ATP-binding</keyword>
<feature type="compositionally biased region" description="Basic and acidic residues" evidence="13">
    <location>
        <begin position="1244"/>
        <end position="1269"/>
    </location>
</feature>
<feature type="compositionally biased region" description="Low complexity" evidence="13">
    <location>
        <begin position="1278"/>
        <end position="1287"/>
    </location>
</feature>
<keyword evidence="7 12" id="KW-0238">DNA-binding</keyword>
<dbReference type="PANTHER" id="PTHR11361">
    <property type="entry name" value="DNA MISMATCH REPAIR PROTEIN MUTS FAMILY MEMBER"/>
    <property type="match status" value="1"/>
</dbReference>
<dbReference type="SUPFAM" id="SSF52540">
    <property type="entry name" value="P-loop containing nucleoside triphosphate hydrolases"/>
    <property type="match status" value="1"/>
</dbReference>
<dbReference type="Pfam" id="PF05190">
    <property type="entry name" value="MutS_IV"/>
    <property type="match status" value="1"/>
</dbReference>
<dbReference type="GO" id="GO:0009966">
    <property type="term" value="P:regulation of signal transduction"/>
    <property type="evidence" value="ECO:0007669"/>
    <property type="project" value="InterPro"/>
</dbReference>
<dbReference type="PANTHER" id="PTHR11361:SF122">
    <property type="entry name" value="DNA MISMATCH REPAIR PROTEIN MSH3"/>
    <property type="match status" value="1"/>
</dbReference>
<dbReference type="InterPro" id="IPR007861">
    <property type="entry name" value="DNA_mismatch_repair_MutS_clamp"/>
</dbReference>
<keyword evidence="4 12" id="KW-0547">Nucleotide-binding</keyword>
<evidence type="ECO:0000256" key="1">
    <source>
        <dbReference type="ARBA" id="ARBA00004123"/>
    </source>
</evidence>
<feature type="region of interest" description="Disordered" evidence="13">
    <location>
        <begin position="1"/>
        <end position="81"/>
    </location>
</feature>
<dbReference type="GO" id="GO:0005524">
    <property type="term" value="F:ATP binding"/>
    <property type="evidence" value="ECO:0007669"/>
    <property type="project" value="UniProtKB-KW"/>
</dbReference>
<feature type="domain" description="DNA mismatch repair proteins mutS family" evidence="14">
    <location>
        <begin position="910"/>
        <end position="926"/>
    </location>
</feature>
<keyword evidence="16" id="KW-1185">Reference proteome</keyword>
<dbReference type="InterPro" id="IPR036187">
    <property type="entry name" value="DNA_mismatch_repair_MutS_sf"/>
</dbReference>
<comment type="subcellular location">
    <subcellularLocation>
        <location evidence="1">Nucleus</location>
    </subcellularLocation>
</comment>
<dbReference type="FunFam" id="3.40.50.300:FF:002130">
    <property type="entry name" value="DNA mismatch repair protein MSH3"/>
    <property type="match status" value="1"/>
</dbReference>
<dbReference type="Pfam" id="PF04979">
    <property type="entry name" value="IPP-2"/>
    <property type="match status" value="1"/>
</dbReference>
<feature type="region of interest" description="Disordered" evidence="13">
    <location>
        <begin position="1169"/>
        <end position="1215"/>
    </location>
</feature>
<dbReference type="InterPro" id="IPR045076">
    <property type="entry name" value="MutS"/>
</dbReference>
<dbReference type="SUPFAM" id="SSF55271">
    <property type="entry name" value="DNA repair protein MutS, domain I"/>
    <property type="match status" value="1"/>
</dbReference>
<evidence type="ECO:0000256" key="9">
    <source>
        <dbReference type="ARBA" id="ARBA00023242"/>
    </source>
</evidence>
<sequence length="1287" mass="141670">MSKQKQQVISRFFAPKPKSSPPLTQEPNPVAESSTPPPKISATVSFSPSKRKLLSDHLAAASPKKPKLSPHTQNPTPDPNLHQRFLRRFLEPSPEESAPQSSSNASRKYTPLENQVVELKSKHADVILMVEVGYRYRFFGDDAEIAARVLGIYAHMDHSFMTASIPTFRLQFHVRRLVNAGYKIGVVKQTETAAIKSHGANRAGPFFRGLSALYTKATLEAAEDISGGCVGEEEGFGAQSNFLVCVVDEKVNTETLGCGLEAIFEVRVGVVAVEISTGEVVHGEFNDNFMRSGLEAVILSLSPAELLLGQPLSQQTEKFLLAYAGPTSNVRVERASLDRFRNGSAVDEVISLYEDHSASNQVNVEVAEEGRPCLTVHTIMNMPHLTVQALALTLCHLKQFGFERILFQGDSFRSLSSTTEMTLSANTLQQLEVVRNNSDGSESGSLFHNMNHTLTVYGSRLLRHWVTHPLCDRNLISARLDAVSEISACMGSHSSTQISDDLDEEGSERTIVPPEFYLVLSSVLTALSRSPDVQRGITRIFHRTAKATEVKLGLSFAVFYMCLVLTEFIAVMEAILLAGKQLQRLGIKQDCEMRSMQSATVRSSLLRKLISVVSSPAVVDSAAKLLSALNKEGAVRGDLLDILITSEDQFPELAEARQAVLVVKEKLDSSIASYRKKLSNRNLEFLQVSGITHLIELPVDAKVPVNWVKVNSTKKTIRYHPPEIVAGLDELALATEHLTIVNRASWDSFLKSFSRYYTDFQAAVQALAALDCLHSLATLSRNKNYVCPIFVDDCEPVEINIQSGRHPVLETILQDNFVPNDTSLHAEGEYCQIITGPNMGGKSCYIRQVALISIMAQVGSFVPASFAKLHVLDGVFTRMGASDSIQHGRSTFLEELSEASHIIRTCSSRSLVIIDELGRGTSTHDGVAIAYATLQHLLAEKRCLVLFVTHYPEIAEISNGFPRSVGTYHVSYLTSQKENGVSDHDDVTYLYKLVRGLCSRSFGFKVAQLAQIPPSCIHRAISMAAKLEAEVRARERNTLGEQKGHEERQESLDSEDSANAEKSLSALCDLFADLRFALSEEDPSKSLEFLNRAWKMAEDLVARGRVQWDEANIVEIESNKPVRQKITEPKTPYHPMIDDDGSTSPKGSSFDICVDEMHRAEELRNVLNDVASSSKNTSQRSDSGAWSSSEDEADPMEEYEEDSEGEKNASFKEHRRAHYNEFQMVKELRSSGSFYGEDAAEADDGTKTGKSEAKISQKTPDVKGLDRETTGGGADAISSGKSSSSSS</sequence>
<comment type="similarity">
    <text evidence="2">Belongs to the DNA mismatch repair MutS family. MSH3 subfamily.</text>
</comment>
<keyword evidence="9" id="KW-0539">Nucleus</keyword>
<feature type="compositionally biased region" description="Polar residues" evidence="13">
    <location>
        <begin position="21"/>
        <end position="34"/>
    </location>
</feature>
<dbReference type="Proteomes" id="UP000467841">
    <property type="component" value="Unassembled WGS sequence"/>
</dbReference>
<dbReference type="InterPro" id="IPR007696">
    <property type="entry name" value="DNA_mismatch_repair_MutS_core"/>
</dbReference>
<dbReference type="GO" id="GO:0005634">
    <property type="term" value="C:nucleus"/>
    <property type="evidence" value="ECO:0007669"/>
    <property type="project" value="UniProtKB-SubCell"/>
</dbReference>
<dbReference type="Gene3D" id="3.40.50.300">
    <property type="entry name" value="P-loop containing nucleotide triphosphate hydrolases"/>
    <property type="match status" value="1"/>
</dbReference>
<comment type="function">
    <text evidence="12">Component of the post-replicative DNA mismatch repair system (MMR).</text>
</comment>
<dbReference type="GO" id="GO:0004864">
    <property type="term" value="F:protein phosphatase inhibitor activity"/>
    <property type="evidence" value="ECO:0007669"/>
    <property type="project" value="InterPro"/>
</dbReference>
<evidence type="ECO:0000256" key="11">
    <source>
        <dbReference type="ARBA" id="ARBA00073774"/>
    </source>
</evidence>
<dbReference type="SMART" id="SM00533">
    <property type="entry name" value="MUTSd"/>
    <property type="match status" value="1"/>
</dbReference>
<dbReference type="SMART" id="SM00534">
    <property type="entry name" value="MUTSac"/>
    <property type="match status" value="1"/>
</dbReference>
<dbReference type="PROSITE" id="PS00486">
    <property type="entry name" value="DNA_MISMATCH_REPAIR_2"/>
    <property type="match status" value="1"/>
</dbReference>
<dbReference type="Pfam" id="PF05188">
    <property type="entry name" value="MutS_II"/>
    <property type="match status" value="1"/>
</dbReference>
<dbReference type="FunFam" id="3.40.1170.10:FF:000004">
    <property type="entry name" value="DNA mismatch repair protein"/>
    <property type="match status" value="1"/>
</dbReference>
<keyword evidence="5 12" id="KW-0227">DNA damage</keyword>
<dbReference type="FunFam" id="1.10.1420.10:FF:000004">
    <property type="entry name" value="DNA mismatch repair protein Msh3"/>
    <property type="match status" value="1"/>
</dbReference>
<dbReference type="InterPro" id="IPR000432">
    <property type="entry name" value="DNA_mismatch_repair_MutS_C"/>
</dbReference>
<evidence type="ECO:0000259" key="14">
    <source>
        <dbReference type="PROSITE" id="PS00486"/>
    </source>
</evidence>
<feature type="compositionally biased region" description="Acidic residues" evidence="13">
    <location>
        <begin position="1189"/>
        <end position="1204"/>
    </location>
</feature>
<dbReference type="InterPro" id="IPR016151">
    <property type="entry name" value="DNA_mismatch_repair_MutS_N"/>
</dbReference>
<feature type="compositionally biased region" description="Basic and acidic residues" evidence="13">
    <location>
        <begin position="1036"/>
        <end position="1051"/>
    </location>
</feature>
<feature type="region of interest" description="Disordered" evidence="13">
    <location>
        <begin position="1236"/>
        <end position="1287"/>
    </location>
</feature>
<dbReference type="GO" id="GO:0006312">
    <property type="term" value="P:mitotic recombination"/>
    <property type="evidence" value="ECO:0007669"/>
    <property type="project" value="TreeGrafter"/>
</dbReference>
<evidence type="ECO:0000256" key="8">
    <source>
        <dbReference type="ARBA" id="ARBA00023204"/>
    </source>
</evidence>
<evidence type="ECO:0000256" key="6">
    <source>
        <dbReference type="ARBA" id="ARBA00022840"/>
    </source>
</evidence>
<dbReference type="SUPFAM" id="SSF48334">
    <property type="entry name" value="DNA repair protein MutS, domain III"/>
    <property type="match status" value="1"/>
</dbReference>
<dbReference type="Gene3D" id="3.40.1170.10">
    <property type="entry name" value="DNA repair protein MutS, domain I"/>
    <property type="match status" value="1"/>
</dbReference>
<dbReference type="Pfam" id="PF00488">
    <property type="entry name" value="MutS_V"/>
    <property type="match status" value="1"/>
</dbReference>
<evidence type="ECO:0000256" key="5">
    <source>
        <dbReference type="ARBA" id="ARBA00022763"/>
    </source>
</evidence>
<dbReference type="InterPro" id="IPR007860">
    <property type="entry name" value="DNA_mmatch_repair_MutS_con_dom"/>
</dbReference>
<feature type="compositionally biased region" description="Polar residues" evidence="13">
    <location>
        <begin position="1170"/>
        <end position="1188"/>
    </location>
</feature>
<dbReference type="EMBL" id="CACVBM020001828">
    <property type="protein sequence ID" value="CAA7060258.1"/>
    <property type="molecule type" value="Genomic_DNA"/>
</dbReference>
<reference evidence="15" key="1">
    <citation type="submission" date="2020-01" db="EMBL/GenBank/DDBJ databases">
        <authorList>
            <person name="Mishra B."/>
        </authorList>
    </citation>
    <scope>NUCLEOTIDE SEQUENCE [LARGE SCALE GENOMIC DNA]</scope>
</reference>
<dbReference type="GO" id="GO:0030983">
    <property type="term" value="F:mismatched DNA binding"/>
    <property type="evidence" value="ECO:0007669"/>
    <property type="project" value="InterPro"/>
</dbReference>
<dbReference type="InterPro" id="IPR007062">
    <property type="entry name" value="PPI-2"/>
</dbReference>
<dbReference type="CDD" id="cd03287">
    <property type="entry name" value="ABC_MSH3_euk"/>
    <property type="match status" value="1"/>
</dbReference>
<evidence type="ECO:0000313" key="15">
    <source>
        <dbReference type="EMBL" id="CAA7060258.1"/>
    </source>
</evidence>
<protein>
    <recommendedName>
        <fullName evidence="3 11">DNA mismatch repair protein MSH3</fullName>
    </recommendedName>
    <alternativeName>
        <fullName evidence="3 11">DNA mismatch repair protein MSH3</fullName>
    </alternativeName>
    <alternativeName>
        <fullName evidence="10">MutS protein homolog 3</fullName>
    </alternativeName>
</protein>
<feature type="region of interest" description="Disordered" evidence="13">
    <location>
        <begin position="1129"/>
        <end position="1150"/>
    </location>
</feature>
<dbReference type="InterPro" id="IPR036678">
    <property type="entry name" value="MutS_con_dom_sf"/>
</dbReference>
<dbReference type="OrthoDB" id="10252754at2759"/>
<gene>
    <name evidence="15" type="ORF">MERR_LOCUS47494</name>
</gene>
<dbReference type="InterPro" id="IPR007695">
    <property type="entry name" value="DNA_mismatch_repair_MutS-lik_N"/>
</dbReference>
<dbReference type="SUPFAM" id="SSF53150">
    <property type="entry name" value="DNA repair protein MutS, domain II"/>
    <property type="match status" value="1"/>
</dbReference>
<dbReference type="FunFam" id="3.30.420.110:FF:000010">
    <property type="entry name" value="DNA mismatch repair protein"/>
    <property type="match status" value="1"/>
</dbReference>
<keyword evidence="8 12" id="KW-0234">DNA repair</keyword>
<evidence type="ECO:0000256" key="4">
    <source>
        <dbReference type="ARBA" id="ARBA00022741"/>
    </source>
</evidence>